<dbReference type="GO" id="GO:0042803">
    <property type="term" value="F:protein homodimerization activity"/>
    <property type="evidence" value="ECO:0007669"/>
    <property type="project" value="InterPro"/>
</dbReference>
<dbReference type="SUPFAM" id="SSF51064">
    <property type="entry name" value="Head domain of nucleotide exchange factor GrpE"/>
    <property type="match status" value="1"/>
</dbReference>
<comment type="subunit">
    <text evidence="3 10">Homodimer.</text>
</comment>
<comment type="subcellular location">
    <subcellularLocation>
        <location evidence="1 10">Cytoplasm</location>
    </subcellularLocation>
</comment>
<dbReference type="EMBL" id="JAJFZV010000001">
    <property type="protein sequence ID" value="MCC3296290.1"/>
    <property type="molecule type" value="Genomic_DNA"/>
</dbReference>
<dbReference type="PANTHER" id="PTHR21237">
    <property type="entry name" value="GRPE PROTEIN"/>
    <property type="match status" value="1"/>
</dbReference>
<gene>
    <name evidence="10" type="primary">grpE</name>
    <name evidence="14" type="ORF">LJ757_00535</name>
</gene>
<dbReference type="AlphaFoldDB" id="A0A9X1SA54"/>
<evidence type="ECO:0000256" key="13">
    <source>
        <dbReference type="SAM" id="MobiDB-lite"/>
    </source>
</evidence>
<evidence type="ECO:0000256" key="10">
    <source>
        <dbReference type="HAMAP-Rule" id="MF_01151"/>
    </source>
</evidence>
<feature type="compositionally biased region" description="Low complexity" evidence="13">
    <location>
        <begin position="21"/>
        <end position="43"/>
    </location>
</feature>
<accession>A0A9X1SA54</accession>
<keyword evidence="4 10" id="KW-0963">Cytoplasm</keyword>
<keyword evidence="5 10" id="KW-0346">Stress response</keyword>
<evidence type="ECO:0000256" key="9">
    <source>
        <dbReference type="ARBA" id="ARBA00076414"/>
    </source>
</evidence>
<dbReference type="GO" id="GO:0006457">
    <property type="term" value="P:protein folding"/>
    <property type="evidence" value="ECO:0007669"/>
    <property type="project" value="InterPro"/>
</dbReference>
<dbReference type="GO" id="GO:0051082">
    <property type="term" value="F:unfolded protein binding"/>
    <property type="evidence" value="ECO:0007669"/>
    <property type="project" value="TreeGrafter"/>
</dbReference>
<evidence type="ECO:0000256" key="7">
    <source>
        <dbReference type="ARBA" id="ARBA00053401"/>
    </source>
</evidence>
<protein>
    <recommendedName>
        <fullName evidence="8 10">Protein GrpE</fullName>
    </recommendedName>
    <alternativeName>
        <fullName evidence="9 10">HSP-70 cofactor</fullName>
    </alternativeName>
</protein>
<evidence type="ECO:0000256" key="1">
    <source>
        <dbReference type="ARBA" id="ARBA00004496"/>
    </source>
</evidence>
<evidence type="ECO:0000256" key="4">
    <source>
        <dbReference type="ARBA" id="ARBA00022490"/>
    </source>
</evidence>
<dbReference type="CDD" id="cd00446">
    <property type="entry name" value="GrpE"/>
    <property type="match status" value="1"/>
</dbReference>
<name>A0A9X1SA54_9MICC</name>
<dbReference type="GO" id="GO:0005737">
    <property type="term" value="C:cytoplasm"/>
    <property type="evidence" value="ECO:0007669"/>
    <property type="project" value="UniProtKB-SubCell"/>
</dbReference>
<comment type="similarity">
    <text evidence="2 10 12">Belongs to the GrpE family.</text>
</comment>
<evidence type="ECO:0000256" key="11">
    <source>
        <dbReference type="RuleBase" id="RU000639"/>
    </source>
</evidence>
<evidence type="ECO:0000256" key="6">
    <source>
        <dbReference type="ARBA" id="ARBA00023186"/>
    </source>
</evidence>
<dbReference type="InterPro" id="IPR013805">
    <property type="entry name" value="GrpE_CC"/>
</dbReference>
<dbReference type="Gene3D" id="3.90.20.20">
    <property type="match status" value="1"/>
</dbReference>
<keyword evidence="15" id="KW-1185">Reference proteome</keyword>
<dbReference type="InterPro" id="IPR009012">
    <property type="entry name" value="GrpE_head"/>
</dbReference>
<organism evidence="14 15">
    <name type="scientific">Arthrobacter caoxuetaonis</name>
    <dbReference type="NCBI Taxonomy" id="2886935"/>
    <lineage>
        <taxon>Bacteria</taxon>
        <taxon>Bacillati</taxon>
        <taxon>Actinomycetota</taxon>
        <taxon>Actinomycetes</taxon>
        <taxon>Micrococcales</taxon>
        <taxon>Micrococcaceae</taxon>
        <taxon>Arthrobacter</taxon>
    </lineage>
</organism>
<evidence type="ECO:0000313" key="14">
    <source>
        <dbReference type="EMBL" id="MCC3296290.1"/>
    </source>
</evidence>
<comment type="function">
    <text evidence="7 10 11">Participates actively in the response to hyperosmotic and heat shock by preventing the aggregation of stress-denatured proteins, in association with DnaK and GrpE. It is the nucleotide exchange factor for DnaK and may function as a thermosensor. Unfolded proteins bind initially to DnaJ; upon interaction with the DnaJ-bound protein, DnaK hydrolyzes its bound ATP, resulting in the formation of a stable complex. GrpE releases ADP from DnaK; ATP binding to DnaK triggers the release of the substrate protein, thus completing the reaction cycle. Several rounds of ATP-dependent interactions between DnaJ, DnaK and GrpE are required for fully efficient folding.</text>
</comment>
<dbReference type="PANTHER" id="PTHR21237:SF23">
    <property type="entry name" value="GRPE PROTEIN HOMOLOG, MITOCHONDRIAL"/>
    <property type="match status" value="1"/>
</dbReference>
<dbReference type="SUPFAM" id="SSF58014">
    <property type="entry name" value="Coiled-coil domain of nucleotide exchange factor GrpE"/>
    <property type="match status" value="1"/>
</dbReference>
<dbReference type="Proteomes" id="UP001139158">
    <property type="component" value="Unassembled WGS sequence"/>
</dbReference>
<dbReference type="PROSITE" id="PS01071">
    <property type="entry name" value="GRPE"/>
    <property type="match status" value="1"/>
</dbReference>
<dbReference type="GO" id="GO:0051087">
    <property type="term" value="F:protein-folding chaperone binding"/>
    <property type="evidence" value="ECO:0007669"/>
    <property type="project" value="InterPro"/>
</dbReference>
<dbReference type="GO" id="GO:0000774">
    <property type="term" value="F:adenyl-nucleotide exchange factor activity"/>
    <property type="evidence" value="ECO:0007669"/>
    <property type="project" value="InterPro"/>
</dbReference>
<dbReference type="RefSeq" id="WP_227894033.1">
    <property type="nucleotide sequence ID" value="NZ_CP099466.1"/>
</dbReference>
<evidence type="ECO:0000256" key="5">
    <source>
        <dbReference type="ARBA" id="ARBA00023016"/>
    </source>
</evidence>
<sequence>MAADNDNGNQTPGGEPEENQEPQSQQASSSEAGAGPAAEGSNAQGDALSQAEEILNSAGAEAPADAGSPEAAELRNDLLRLQAEYVNYRRRVERDRDVAREMAVIGMLNSILPVLDDIDAARQHGDLAEGPFASIAVKLENTLKGYGLGRIDETGVEFDPNIHEALIQQQSADVQLDTVTQILRTGYKSNDRVLRAAQVIVSVPEQ</sequence>
<evidence type="ECO:0000256" key="3">
    <source>
        <dbReference type="ARBA" id="ARBA00011738"/>
    </source>
</evidence>
<comment type="caution">
    <text evidence="14">The sequence shown here is derived from an EMBL/GenBank/DDBJ whole genome shotgun (WGS) entry which is preliminary data.</text>
</comment>
<feature type="compositionally biased region" description="Polar residues" evidence="13">
    <location>
        <begin position="1"/>
        <end position="10"/>
    </location>
</feature>
<dbReference type="HAMAP" id="MF_01151">
    <property type="entry name" value="GrpE"/>
    <property type="match status" value="1"/>
</dbReference>
<evidence type="ECO:0000256" key="8">
    <source>
        <dbReference type="ARBA" id="ARBA00072274"/>
    </source>
</evidence>
<reference evidence="14" key="1">
    <citation type="submission" date="2021-10" db="EMBL/GenBank/DDBJ databases">
        <title>Novel species in genus Arthrobacter.</title>
        <authorList>
            <person name="Liu Y."/>
        </authorList>
    </citation>
    <scope>NUCLEOTIDE SEQUENCE</scope>
    <source>
        <strain evidence="14">Zg-Y453</strain>
    </source>
</reference>
<evidence type="ECO:0000256" key="2">
    <source>
        <dbReference type="ARBA" id="ARBA00009054"/>
    </source>
</evidence>
<dbReference type="PRINTS" id="PR00773">
    <property type="entry name" value="GRPEPROTEIN"/>
</dbReference>
<dbReference type="FunFam" id="2.30.22.10:FF:000001">
    <property type="entry name" value="Protein GrpE"/>
    <property type="match status" value="1"/>
</dbReference>
<feature type="region of interest" description="Disordered" evidence="13">
    <location>
        <begin position="1"/>
        <end position="70"/>
    </location>
</feature>
<dbReference type="Gene3D" id="2.30.22.10">
    <property type="entry name" value="Head domain of nucleotide exchange factor GrpE"/>
    <property type="match status" value="1"/>
</dbReference>
<evidence type="ECO:0000313" key="15">
    <source>
        <dbReference type="Proteomes" id="UP001139158"/>
    </source>
</evidence>
<proteinExistence type="inferred from homology"/>
<evidence type="ECO:0000256" key="12">
    <source>
        <dbReference type="RuleBase" id="RU004478"/>
    </source>
</evidence>
<keyword evidence="6 10" id="KW-0143">Chaperone</keyword>
<dbReference type="Pfam" id="PF01025">
    <property type="entry name" value="GrpE"/>
    <property type="match status" value="1"/>
</dbReference>
<dbReference type="InterPro" id="IPR000740">
    <property type="entry name" value="GrpE"/>
</dbReference>